<dbReference type="InterPro" id="IPR036388">
    <property type="entry name" value="WH-like_DNA-bd_sf"/>
</dbReference>
<gene>
    <name evidence="2" type="ORF">AWU65_18460</name>
</gene>
<dbReference type="GO" id="GO:0004252">
    <property type="term" value="F:serine-type endopeptidase activity"/>
    <property type="evidence" value="ECO:0007669"/>
    <property type="project" value="InterPro"/>
</dbReference>
<dbReference type="GO" id="GO:0006508">
    <property type="term" value="P:proteolysis"/>
    <property type="evidence" value="ECO:0007669"/>
    <property type="project" value="InterPro"/>
</dbReference>
<accession>A0A163L2V5</accession>
<dbReference type="AlphaFoldDB" id="A0A163L2V5"/>
<reference evidence="2" key="1">
    <citation type="journal article" date="2016" name="Genome Announc.">
        <title>Draft genomes of two strains of Paenibacillus glucanolyticus with capability to degrade lignocellulose.</title>
        <authorList>
            <person name="Mathews S.L."/>
            <person name="Pawlak J."/>
            <person name="Grunden A.M."/>
        </authorList>
    </citation>
    <scope>NUCLEOTIDE SEQUENCE [LARGE SCALE GENOMIC DNA]</scope>
    <source>
        <strain evidence="2">SLM1</strain>
    </source>
</reference>
<feature type="domain" description="LexA repressor DNA-binding" evidence="1">
    <location>
        <begin position="7"/>
        <end position="61"/>
    </location>
</feature>
<dbReference type="EMBL" id="LWMH01000001">
    <property type="protein sequence ID" value="KZS47763.1"/>
    <property type="molecule type" value="Genomic_DNA"/>
</dbReference>
<evidence type="ECO:0000259" key="1">
    <source>
        <dbReference type="Pfam" id="PF01726"/>
    </source>
</evidence>
<dbReference type="InterPro" id="IPR036390">
    <property type="entry name" value="WH_DNA-bd_sf"/>
</dbReference>
<dbReference type="Proteomes" id="UP000076796">
    <property type="component" value="Unassembled WGS sequence"/>
</dbReference>
<name>A0A163L2V5_9BACL</name>
<sequence>MSEKYCLTARQAEVLNFIKFCVNKHGYPPTVREIAKGINCRSTSTAHNILERLVLRGAIEKGESPRAIKVVDVGVEPKPGLYNKYTVIDNETGRAVDGSCFVLMPDKDVAAVGALFQYAELTPNTELAMDITRWLSRLDVAHE</sequence>
<evidence type="ECO:0000313" key="2">
    <source>
        <dbReference type="EMBL" id="KZS47763.1"/>
    </source>
</evidence>
<dbReference type="OrthoDB" id="1956263at2"/>
<dbReference type="GeneID" id="97556772"/>
<comment type="caution">
    <text evidence="2">The sequence shown here is derived from an EMBL/GenBank/DDBJ whole genome shotgun (WGS) entry which is preliminary data.</text>
</comment>
<organism evidence="2 3">
    <name type="scientific">Paenibacillus glucanolyticus</name>
    <dbReference type="NCBI Taxonomy" id="59843"/>
    <lineage>
        <taxon>Bacteria</taxon>
        <taxon>Bacillati</taxon>
        <taxon>Bacillota</taxon>
        <taxon>Bacilli</taxon>
        <taxon>Bacillales</taxon>
        <taxon>Paenibacillaceae</taxon>
        <taxon>Paenibacillus</taxon>
    </lineage>
</organism>
<proteinExistence type="predicted"/>
<keyword evidence="3" id="KW-1185">Reference proteome</keyword>
<dbReference type="RefSeq" id="WP_063478992.1">
    <property type="nucleotide sequence ID" value="NZ_CP147845.1"/>
</dbReference>
<dbReference type="SUPFAM" id="SSF46785">
    <property type="entry name" value="Winged helix' DNA-binding domain"/>
    <property type="match status" value="1"/>
</dbReference>
<dbReference type="InterPro" id="IPR006199">
    <property type="entry name" value="LexA_DNA-bd_dom"/>
</dbReference>
<dbReference type="Pfam" id="PF01726">
    <property type="entry name" value="LexA_DNA_bind"/>
    <property type="match status" value="1"/>
</dbReference>
<dbReference type="Gene3D" id="1.10.10.10">
    <property type="entry name" value="Winged helix-like DNA-binding domain superfamily/Winged helix DNA-binding domain"/>
    <property type="match status" value="1"/>
</dbReference>
<protein>
    <recommendedName>
        <fullName evidence="1">LexA repressor DNA-binding domain-containing protein</fullName>
    </recommendedName>
</protein>
<evidence type="ECO:0000313" key="3">
    <source>
        <dbReference type="Proteomes" id="UP000076796"/>
    </source>
</evidence>